<dbReference type="GO" id="GO:0016881">
    <property type="term" value="F:acid-amino acid ligase activity"/>
    <property type="evidence" value="ECO:0007669"/>
    <property type="project" value="UniProtKB-ARBA"/>
</dbReference>
<reference evidence="3" key="1">
    <citation type="submission" date="2020-07" db="EMBL/GenBank/DDBJ databases">
        <authorList>
            <person name="Nieuwenhuis M."/>
            <person name="Van De Peppel L.J.J."/>
        </authorList>
    </citation>
    <scope>NUCLEOTIDE SEQUENCE</scope>
    <source>
        <strain evidence="3">AP01</strain>
        <tissue evidence="3">Mycelium</tissue>
    </source>
</reference>
<dbReference type="Pfam" id="PF06276">
    <property type="entry name" value="FhuF"/>
    <property type="match status" value="1"/>
</dbReference>
<evidence type="ECO:0000259" key="2">
    <source>
        <dbReference type="Pfam" id="PF06276"/>
    </source>
</evidence>
<feature type="domain" description="Aerobactin siderophore biosynthesis IucA/IucC-like C-terminal" evidence="2">
    <location>
        <begin position="451"/>
        <end position="605"/>
    </location>
</feature>
<dbReference type="EMBL" id="JABCKV010000186">
    <property type="protein sequence ID" value="KAG5642423.1"/>
    <property type="molecule type" value="Genomic_DNA"/>
</dbReference>
<reference evidence="3" key="2">
    <citation type="submission" date="2021-10" db="EMBL/GenBank/DDBJ databases">
        <title>Phylogenomics reveals ancestral predisposition of the termite-cultivated fungus Termitomyces towards a domesticated lifestyle.</title>
        <authorList>
            <person name="Auxier B."/>
            <person name="Grum-Grzhimaylo A."/>
            <person name="Cardenas M.E."/>
            <person name="Lodge J.D."/>
            <person name="Laessoe T."/>
            <person name="Pedersen O."/>
            <person name="Smith M.E."/>
            <person name="Kuyper T.W."/>
            <person name="Franco-Molano E.A."/>
            <person name="Baroni T.J."/>
            <person name="Aanen D.K."/>
        </authorList>
    </citation>
    <scope>NUCLEOTIDE SEQUENCE</scope>
    <source>
        <strain evidence="3">AP01</strain>
        <tissue evidence="3">Mycelium</tissue>
    </source>
</reference>
<sequence>MSISATRLAGLNPQDRAVFATNARLISCLVTESLLRALYLPISGFEATGICVVLGNDVPSDLSRPYEAKDILAVVPLRHVPLFRHDGTDSRAKEISLLDPLDMLPIVFEVDLEGNQPVEIQHVDLVAAIFNSLSGPGWAVSGLKRLVLSKDAVSIWEKFGSSVGLDDALLKDISNEFSSSVKWQRYSYEHPPKAPLFTSPSIEWEQSIVEGHPTHPMHKTRYFLPPLPDFAPGAVDLYHPKLRLVALPKENLHITYDFEAHTKPVIAAMSKNAGRQLVIREGFVAIPVHELQVVHVQDKFKEAEIYPSEFSLSLLAQQSIRSVVVPEAYHELSLKLGVGIKLTSAVRTISPASAFLGPRFSKRVVPVLSLDPKIVTVAKELASVVHAHPDGEIAKHCAAIVREAHENTSEERGERLIVCTSLVESGHSGEGGDLPAVVRVFELDTEEKRIQWLSKFVRMLFDAFLPSVLDNGVAFECHPQNCLARFDIVTKELKGFIIRDFGGLRVHPETLKASTGVDVEVHDGHSIIASDLDDVYTRMYHTIFHNHLQQLIRVLGLHYNGRGWEIVREHLKAVIPKEHALYTAWLSPERKSLPSKCFMRMRMSGMYRFHLHSPFPNLINYRGADAELVEASTPKTDRSCVAM</sequence>
<proteinExistence type="predicted"/>
<accession>A0A9P7G5D2</accession>
<dbReference type="InterPro" id="IPR007310">
    <property type="entry name" value="Aerobactin_biosyn_IucA/IucC_N"/>
</dbReference>
<organism evidence="3 4">
    <name type="scientific">Asterophora parasitica</name>
    <dbReference type="NCBI Taxonomy" id="117018"/>
    <lineage>
        <taxon>Eukaryota</taxon>
        <taxon>Fungi</taxon>
        <taxon>Dikarya</taxon>
        <taxon>Basidiomycota</taxon>
        <taxon>Agaricomycotina</taxon>
        <taxon>Agaricomycetes</taxon>
        <taxon>Agaricomycetidae</taxon>
        <taxon>Agaricales</taxon>
        <taxon>Tricholomatineae</taxon>
        <taxon>Lyophyllaceae</taxon>
        <taxon>Asterophora</taxon>
    </lineage>
</organism>
<protein>
    <recommendedName>
        <fullName evidence="5">Aerobactin siderophore biosynthesis IucA/IucC N-terminal domain-containing protein</fullName>
    </recommendedName>
</protein>
<dbReference type="GO" id="GO:0019290">
    <property type="term" value="P:siderophore biosynthetic process"/>
    <property type="evidence" value="ECO:0007669"/>
    <property type="project" value="InterPro"/>
</dbReference>
<dbReference type="Proteomes" id="UP000775547">
    <property type="component" value="Unassembled WGS sequence"/>
</dbReference>
<evidence type="ECO:0000313" key="3">
    <source>
        <dbReference type="EMBL" id="KAG5642423.1"/>
    </source>
</evidence>
<dbReference type="Pfam" id="PF04183">
    <property type="entry name" value="IucA_IucC"/>
    <property type="match status" value="1"/>
</dbReference>
<evidence type="ECO:0000259" key="1">
    <source>
        <dbReference type="Pfam" id="PF04183"/>
    </source>
</evidence>
<evidence type="ECO:0000313" key="4">
    <source>
        <dbReference type="Proteomes" id="UP000775547"/>
    </source>
</evidence>
<evidence type="ECO:0008006" key="5">
    <source>
        <dbReference type="Google" id="ProtNLM"/>
    </source>
</evidence>
<dbReference type="PANTHER" id="PTHR34384">
    <property type="entry name" value="L-2,3-DIAMINOPROPANOATE--CITRATE LIGASE"/>
    <property type="match status" value="1"/>
</dbReference>
<dbReference type="AlphaFoldDB" id="A0A9P7G5D2"/>
<dbReference type="InterPro" id="IPR022770">
    <property type="entry name" value="IucA/IucC-like_C"/>
</dbReference>
<keyword evidence="4" id="KW-1185">Reference proteome</keyword>
<dbReference type="OrthoDB" id="2117718at2759"/>
<comment type="caution">
    <text evidence="3">The sequence shown here is derived from an EMBL/GenBank/DDBJ whole genome shotgun (WGS) entry which is preliminary data.</text>
</comment>
<dbReference type="InterPro" id="IPR037455">
    <property type="entry name" value="LucA/IucC-like"/>
</dbReference>
<name>A0A9P7G5D2_9AGAR</name>
<dbReference type="PANTHER" id="PTHR34384:SF5">
    <property type="entry name" value="L-2,3-DIAMINOPROPANOATE--CITRATE LIGASE"/>
    <property type="match status" value="1"/>
</dbReference>
<gene>
    <name evidence="3" type="ORF">DXG03_002797</name>
</gene>
<feature type="domain" description="Aerobactin siderophore biosynthesis IucA/IucC N-terminal" evidence="1">
    <location>
        <begin position="202"/>
        <end position="423"/>
    </location>
</feature>
<dbReference type="Gene3D" id="1.10.510.40">
    <property type="match status" value="1"/>
</dbReference>